<proteinExistence type="predicted"/>
<dbReference type="RefSeq" id="WP_192147219.1">
    <property type="nucleotide sequence ID" value="NZ_JACYXI010000002.1"/>
</dbReference>
<accession>A0ABR9CKB2</accession>
<dbReference type="Proteomes" id="UP000632063">
    <property type="component" value="Unassembled WGS sequence"/>
</dbReference>
<reference evidence="3" key="1">
    <citation type="submission" date="2020-09" db="EMBL/GenBank/DDBJ databases">
        <title>The genome sequence of strain Labrenzia suaedae 4C16A.</title>
        <authorList>
            <person name="Liu Y."/>
        </authorList>
    </citation>
    <scope>NUCLEOTIDE SEQUENCE [LARGE SCALE GENOMIC DNA]</scope>
    <source>
        <strain evidence="3">4C16A</strain>
    </source>
</reference>
<feature type="domain" description="HTH cro/C1-type" evidence="1">
    <location>
        <begin position="14"/>
        <end position="46"/>
    </location>
</feature>
<evidence type="ECO:0000313" key="2">
    <source>
        <dbReference type="EMBL" id="MBD8891099.1"/>
    </source>
</evidence>
<name>A0ABR9CKB2_9HYPH</name>
<dbReference type="PROSITE" id="PS50943">
    <property type="entry name" value="HTH_CROC1"/>
    <property type="match status" value="1"/>
</dbReference>
<organism evidence="2 3">
    <name type="scientific">Roseibium litorale</name>
    <dbReference type="NCBI Taxonomy" id="2803841"/>
    <lineage>
        <taxon>Bacteria</taxon>
        <taxon>Pseudomonadati</taxon>
        <taxon>Pseudomonadota</taxon>
        <taxon>Alphaproteobacteria</taxon>
        <taxon>Hyphomicrobiales</taxon>
        <taxon>Stappiaceae</taxon>
        <taxon>Roseibium</taxon>
    </lineage>
</organism>
<dbReference type="CDD" id="cd00093">
    <property type="entry name" value="HTH_XRE"/>
    <property type="match status" value="1"/>
</dbReference>
<dbReference type="SUPFAM" id="SSF47413">
    <property type="entry name" value="lambda repressor-like DNA-binding domains"/>
    <property type="match status" value="1"/>
</dbReference>
<protein>
    <submittedName>
        <fullName evidence="2">Helix-turn-helix transcriptional regulator</fullName>
    </submittedName>
</protein>
<comment type="caution">
    <text evidence="2">The sequence shown here is derived from an EMBL/GenBank/DDBJ whole genome shotgun (WGS) entry which is preliminary data.</text>
</comment>
<dbReference type="InterPro" id="IPR010982">
    <property type="entry name" value="Lambda_DNA-bd_dom_sf"/>
</dbReference>
<dbReference type="Pfam" id="PF01381">
    <property type="entry name" value="HTH_3"/>
    <property type="match status" value="1"/>
</dbReference>
<keyword evidence="3" id="KW-1185">Reference proteome</keyword>
<sequence length="73" mass="8008">MTTIEDSASIGRLIREERKRQNLTQQELAGLAGVGIRFLRELESGKDSCRLGLTLLVLQTLGLRLITVGRGVS</sequence>
<gene>
    <name evidence="2" type="ORF">IG616_06055</name>
</gene>
<evidence type="ECO:0000259" key="1">
    <source>
        <dbReference type="PROSITE" id="PS50943"/>
    </source>
</evidence>
<dbReference type="InterPro" id="IPR001387">
    <property type="entry name" value="Cro/C1-type_HTH"/>
</dbReference>
<evidence type="ECO:0000313" key="3">
    <source>
        <dbReference type="Proteomes" id="UP000632063"/>
    </source>
</evidence>
<reference evidence="2 3" key="2">
    <citation type="journal article" date="2021" name="Int. J. Syst. Evol. Microbiol.">
        <title>Roseibium litorale sp. nov., isolated from a tidal flat sediment and proposal for the reclassification of Labrenzia polysiphoniae as Roseibium polysiphoniae comb. nov.</title>
        <authorList>
            <person name="Liu Y."/>
            <person name="Pei T."/>
            <person name="Du J."/>
            <person name="Chao M."/>
            <person name="Deng M.R."/>
            <person name="Zhu H."/>
        </authorList>
    </citation>
    <scope>NUCLEOTIDE SEQUENCE [LARGE SCALE GENOMIC DNA]</scope>
    <source>
        <strain evidence="2 3">4C16A</strain>
    </source>
</reference>
<dbReference type="SMART" id="SM00530">
    <property type="entry name" value="HTH_XRE"/>
    <property type="match status" value="1"/>
</dbReference>
<dbReference type="Gene3D" id="1.10.260.40">
    <property type="entry name" value="lambda repressor-like DNA-binding domains"/>
    <property type="match status" value="1"/>
</dbReference>
<dbReference type="EMBL" id="JACYXI010000002">
    <property type="protein sequence ID" value="MBD8891099.1"/>
    <property type="molecule type" value="Genomic_DNA"/>
</dbReference>